<name>A0AAV2T766_CALDB</name>
<dbReference type="InterPro" id="IPR045056">
    <property type="entry name" value="Nop56/Nop58"/>
</dbReference>
<dbReference type="SMART" id="SM00931">
    <property type="entry name" value="NOSIC"/>
    <property type="match status" value="1"/>
</dbReference>
<dbReference type="Gene3D" id="1.10.287.4070">
    <property type="match status" value="1"/>
</dbReference>
<dbReference type="InterPro" id="IPR036070">
    <property type="entry name" value="Nop_dom_sf"/>
</dbReference>
<dbReference type="Proteomes" id="UP001497525">
    <property type="component" value="Unassembled WGS sequence"/>
</dbReference>
<dbReference type="FunFam" id="1.10.246.90:FF:000005">
    <property type="entry name" value="Nucleolar protein 5, putative"/>
    <property type="match status" value="1"/>
</dbReference>
<keyword evidence="3" id="KW-0690">Ribosome biogenesis</keyword>
<dbReference type="GO" id="GO:0030515">
    <property type="term" value="F:snoRNA binding"/>
    <property type="evidence" value="ECO:0007669"/>
    <property type="project" value="InterPro"/>
</dbReference>
<dbReference type="Pfam" id="PF01798">
    <property type="entry name" value="Nop"/>
    <property type="match status" value="1"/>
</dbReference>
<evidence type="ECO:0000313" key="9">
    <source>
        <dbReference type="Proteomes" id="UP001497525"/>
    </source>
</evidence>
<feature type="region of interest" description="Disordered" evidence="5">
    <location>
        <begin position="416"/>
        <end position="437"/>
    </location>
</feature>
<dbReference type="InterPro" id="IPR042239">
    <property type="entry name" value="Nop_C"/>
</dbReference>
<dbReference type="InterPro" id="IPR012976">
    <property type="entry name" value="NOSIC"/>
</dbReference>
<evidence type="ECO:0000256" key="1">
    <source>
        <dbReference type="ARBA" id="ARBA00004604"/>
    </source>
</evidence>
<gene>
    <name evidence="7" type="ORF">CDAUBV1_LOCUS4544</name>
    <name evidence="8" type="ORF">CDAUBV1_LOCUS4545</name>
</gene>
<dbReference type="InterPro" id="IPR002687">
    <property type="entry name" value="Nop_dom"/>
</dbReference>
<dbReference type="PROSITE" id="PS51358">
    <property type="entry name" value="NOP"/>
    <property type="match status" value="1"/>
</dbReference>
<dbReference type="Pfam" id="PF08156">
    <property type="entry name" value="NOP5NT"/>
    <property type="match status" value="1"/>
</dbReference>
<dbReference type="AlphaFoldDB" id="A0AAV2T766"/>
<organism evidence="7 9">
    <name type="scientific">Calicophoron daubneyi</name>
    <name type="common">Rumen fluke</name>
    <name type="synonym">Paramphistomum daubneyi</name>
    <dbReference type="NCBI Taxonomy" id="300641"/>
    <lineage>
        <taxon>Eukaryota</taxon>
        <taxon>Metazoa</taxon>
        <taxon>Spiralia</taxon>
        <taxon>Lophotrochozoa</taxon>
        <taxon>Platyhelminthes</taxon>
        <taxon>Trematoda</taxon>
        <taxon>Digenea</taxon>
        <taxon>Plagiorchiida</taxon>
        <taxon>Pronocephalata</taxon>
        <taxon>Paramphistomoidea</taxon>
        <taxon>Paramphistomidae</taxon>
        <taxon>Calicophoron</taxon>
    </lineage>
</organism>
<evidence type="ECO:0000256" key="4">
    <source>
        <dbReference type="ARBA" id="ARBA00023242"/>
    </source>
</evidence>
<reference evidence="7" key="1">
    <citation type="submission" date="2024-06" db="EMBL/GenBank/DDBJ databases">
        <authorList>
            <person name="Liu X."/>
            <person name="Lenzi L."/>
            <person name="Haldenby T S."/>
            <person name="Uol C."/>
        </authorList>
    </citation>
    <scope>NUCLEOTIDE SEQUENCE</scope>
</reference>
<dbReference type="GO" id="GO:0032040">
    <property type="term" value="C:small-subunit processome"/>
    <property type="evidence" value="ECO:0007669"/>
    <property type="project" value="InterPro"/>
</dbReference>
<feature type="compositionally biased region" description="Basic and acidic residues" evidence="5">
    <location>
        <begin position="423"/>
        <end position="437"/>
    </location>
</feature>
<proteinExistence type="inferred from homology"/>
<comment type="caution">
    <text evidence="7">The sequence shown here is derived from an EMBL/GenBank/DDBJ whole genome shotgun (WGS) entry which is preliminary data.</text>
</comment>
<dbReference type="Gene3D" id="1.10.246.90">
    <property type="entry name" value="Nop domain"/>
    <property type="match status" value="1"/>
</dbReference>
<evidence type="ECO:0000313" key="8">
    <source>
        <dbReference type="EMBL" id="CAL5132027.1"/>
    </source>
</evidence>
<evidence type="ECO:0000313" key="7">
    <source>
        <dbReference type="EMBL" id="CAL5132026.1"/>
    </source>
</evidence>
<dbReference type="SUPFAM" id="SSF89124">
    <property type="entry name" value="Nop domain"/>
    <property type="match status" value="1"/>
</dbReference>
<protein>
    <recommendedName>
        <fullName evidence="6">Nop domain-containing protein</fullName>
    </recommendedName>
</protein>
<accession>A0AAV2T766</accession>
<dbReference type="FunFam" id="1.10.287.4070:FF:000001">
    <property type="entry name" value="Probable Nucleolar protein 58"/>
    <property type="match status" value="1"/>
</dbReference>
<dbReference type="PANTHER" id="PTHR10894:SF1">
    <property type="entry name" value="NUCLEOLAR PROTEIN 58"/>
    <property type="match status" value="1"/>
</dbReference>
<evidence type="ECO:0000256" key="2">
    <source>
        <dbReference type="ARBA" id="ARBA00009211"/>
    </source>
</evidence>
<keyword evidence="4" id="KW-0539">Nucleus</keyword>
<dbReference type="InterPro" id="IPR012974">
    <property type="entry name" value="NOP58/56_N"/>
</dbReference>
<evidence type="ECO:0000256" key="3">
    <source>
        <dbReference type="ARBA" id="ARBA00022517"/>
    </source>
</evidence>
<comment type="subcellular location">
    <subcellularLocation>
        <location evidence="1">Nucleus</location>
        <location evidence="1">Nucleolus</location>
    </subcellularLocation>
</comment>
<evidence type="ECO:0000259" key="6">
    <source>
        <dbReference type="PROSITE" id="PS51358"/>
    </source>
</evidence>
<sequence>MLVLFETAAGYAVFKVHDDKKMREVADLSKAFEDTATMNQLIQLEKFVQFKDTRDALAAATDVVESKISKKLKKLLKKLYVKELRDDILAVADKKLSMDITSKMNIPTTSDSSVLNLMRAIRSHLDTLLPVVDEDRLSRMQLGLAHSLDRYKLKCNPDKIDTMIVQAVGLLEELDKEINNYIMRIKEMYGWHFPELAKIVTDNMAYVKVVKRIGHRENSKVDLSDIIPDEVAEQIREASIISLGTEIVDEDVEMINALCDQVTEICESRVNLQEYLTKRMVAVAPNLTALVGELLGARLIARAGTLVNLAKHPSSTVQILGAEKALFRALKTRHNTPKYGLLFHASLVAQADIKFKGKISRMLAAKASLSARLDALGEEDADTEMGLRSRGYLENRLRQLEAGTFNPRISHAKRRFESSVNKAENEETKPKKIKTEF</sequence>
<dbReference type="GO" id="GO:0042254">
    <property type="term" value="P:ribosome biogenesis"/>
    <property type="evidence" value="ECO:0007669"/>
    <property type="project" value="UniProtKB-KW"/>
</dbReference>
<dbReference type="GO" id="GO:0031428">
    <property type="term" value="C:box C/D methylation guide snoRNP complex"/>
    <property type="evidence" value="ECO:0007669"/>
    <property type="project" value="InterPro"/>
</dbReference>
<dbReference type="EMBL" id="CAXLJL010000112">
    <property type="protein sequence ID" value="CAL5132027.1"/>
    <property type="molecule type" value="Genomic_DNA"/>
</dbReference>
<feature type="domain" description="Nop" evidence="6">
    <location>
        <begin position="283"/>
        <end position="402"/>
    </location>
</feature>
<evidence type="ECO:0000256" key="5">
    <source>
        <dbReference type="SAM" id="MobiDB-lite"/>
    </source>
</evidence>
<dbReference type="PANTHER" id="PTHR10894">
    <property type="entry name" value="NUCLEOLAR PROTEIN 5 NUCLEOLAR PROTEIN NOP5 NOP58"/>
    <property type="match status" value="1"/>
</dbReference>
<dbReference type="EMBL" id="CAXLJL010000112">
    <property type="protein sequence ID" value="CAL5132026.1"/>
    <property type="molecule type" value="Genomic_DNA"/>
</dbReference>
<comment type="similarity">
    <text evidence="2">Belongs to the NOP5/NOP56 family.</text>
</comment>